<dbReference type="InterPro" id="IPR036388">
    <property type="entry name" value="WH-like_DNA-bd_sf"/>
</dbReference>
<proteinExistence type="inferred from homology"/>
<evidence type="ECO:0000256" key="1">
    <source>
        <dbReference type="ARBA" id="ARBA00009437"/>
    </source>
</evidence>
<evidence type="ECO:0000256" key="4">
    <source>
        <dbReference type="ARBA" id="ARBA00023163"/>
    </source>
</evidence>
<dbReference type="GO" id="GO:0003677">
    <property type="term" value="F:DNA binding"/>
    <property type="evidence" value="ECO:0007669"/>
    <property type="project" value="UniProtKB-KW"/>
</dbReference>
<keyword evidence="3" id="KW-0238">DNA-binding</keyword>
<dbReference type="Gene3D" id="1.10.10.10">
    <property type="entry name" value="Winged helix-like DNA-binding domain superfamily/Winged helix DNA-binding domain"/>
    <property type="match status" value="1"/>
</dbReference>
<dbReference type="InterPro" id="IPR005119">
    <property type="entry name" value="LysR_subst-bd"/>
</dbReference>
<organism evidence="6 7">
    <name type="scientific">Thalassovita mangrovi</name>
    <dbReference type="NCBI Taxonomy" id="2692236"/>
    <lineage>
        <taxon>Bacteria</taxon>
        <taxon>Pseudomonadati</taxon>
        <taxon>Pseudomonadota</taxon>
        <taxon>Alphaproteobacteria</taxon>
        <taxon>Rhodobacterales</taxon>
        <taxon>Roseobacteraceae</taxon>
        <taxon>Thalassovita</taxon>
    </lineage>
</organism>
<dbReference type="SUPFAM" id="SSF46785">
    <property type="entry name" value="Winged helix' DNA-binding domain"/>
    <property type="match status" value="1"/>
</dbReference>
<keyword evidence="2" id="KW-0805">Transcription regulation</keyword>
<keyword evidence="7" id="KW-1185">Reference proteome</keyword>
<dbReference type="RefSeq" id="WP_160973702.1">
    <property type="nucleotide sequence ID" value="NZ_WWEN01000004.1"/>
</dbReference>
<dbReference type="Pfam" id="PF03466">
    <property type="entry name" value="LysR_substrate"/>
    <property type="match status" value="1"/>
</dbReference>
<dbReference type="SUPFAM" id="SSF53850">
    <property type="entry name" value="Periplasmic binding protein-like II"/>
    <property type="match status" value="1"/>
</dbReference>
<gene>
    <name evidence="6" type="ORF">GR167_11745</name>
</gene>
<evidence type="ECO:0000313" key="6">
    <source>
        <dbReference type="EMBL" id="MYM55978.1"/>
    </source>
</evidence>
<evidence type="ECO:0000259" key="5">
    <source>
        <dbReference type="PROSITE" id="PS50931"/>
    </source>
</evidence>
<dbReference type="EMBL" id="WWEN01000004">
    <property type="protein sequence ID" value="MYM55978.1"/>
    <property type="molecule type" value="Genomic_DNA"/>
</dbReference>
<dbReference type="AlphaFoldDB" id="A0A6L8LIY4"/>
<dbReference type="PANTHER" id="PTHR30118">
    <property type="entry name" value="HTH-TYPE TRANSCRIPTIONAL REGULATOR LEUO-RELATED"/>
    <property type="match status" value="1"/>
</dbReference>
<evidence type="ECO:0000256" key="2">
    <source>
        <dbReference type="ARBA" id="ARBA00023015"/>
    </source>
</evidence>
<dbReference type="Gene3D" id="3.40.190.10">
    <property type="entry name" value="Periplasmic binding protein-like II"/>
    <property type="match status" value="2"/>
</dbReference>
<feature type="domain" description="HTH lysR-type" evidence="5">
    <location>
        <begin position="4"/>
        <end position="61"/>
    </location>
</feature>
<keyword evidence="4" id="KW-0804">Transcription</keyword>
<dbReference type="Pfam" id="PF00126">
    <property type="entry name" value="HTH_1"/>
    <property type="match status" value="1"/>
</dbReference>
<reference evidence="6 7" key="1">
    <citation type="submission" date="2020-01" db="EMBL/GenBank/DDBJ databases">
        <authorList>
            <person name="Chen S."/>
        </authorList>
    </citation>
    <scope>NUCLEOTIDE SEQUENCE [LARGE SCALE GENOMIC DNA]</scope>
    <source>
        <strain evidence="6 7">GS-10</strain>
    </source>
</reference>
<evidence type="ECO:0000313" key="7">
    <source>
        <dbReference type="Proteomes" id="UP000479043"/>
    </source>
</evidence>
<accession>A0A6L8LIY4</accession>
<name>A0A6L8LIY4_9RHOB</name>
<dbReference type="PRINTS" id="PR00039">
    <property type="entry name" value="HTHLYSR"/>
</dbReference>
<dbReference type="InterPro" id="IPR036390">
    <property type="entry name" value="WH_DNA-bd_sf"/>
</dbReference>
<comment type="caution">
    <text evidence="6">The sequence shown here is derived from an EMBL/GenBank/DDBJ whole genome shotgun (WGS) entry which is preliminary data.</text>
</comment>
<evidence type="ECO:0000256" key="3">
    <source>
        <dbReference type="ARBA" id="ARBA00023125"/>
    </source>
</evidence>
<dbReference type="InterPro" id="IPR000847">
    <property type="entry name" value="LysR_HTH_N"/>
</dbReference>
<dbReference type="PROSITE" id="PS50931">
    <property type="entry name" value="HTH_LYSR"/>
    <property type="match status" value="1"/>
</dbReference>
<comment type="similarity">
    <text evidence="1">Belongs to the LysR transcriptional regulatory family.</text>
</comment>
<protein>
    <submittedName>
        <fullName evidence="6">LysR family transcriptional regulator</fullName>
    </submittedName>
</protein>
<dbReference type="PANTHER" id="PTHR30118:SF15">
    <property type="entry name" value="TRANSCRIPTIONAL REGULATORY PROTEIN"/>
    <property type="match status" value="1"/>
</dbReference>
<dbReference type="InterPro" id="IPR050389">
    <property type="entry name" value="LysR-type_TF"/>
</dbReference>
<sequence length="298" mass="32073">MSQLDLNLLKMFVALSQTGSVSQAGAQLGLSQPAASNALARLRQAIGDPLFIRTGNGMVPTPFAETVLPDITRHLDGIFGTLGHQTRFDPAHSKRTFRLSLSGLGEVVFLPRLVERVFAEAPDVRLHNAPVPAADLPEALERGRVELAIGMIDTTDRRIRALPLFQDSYVAIAGPGYQGQPQTLADLRRERLIITAPAATYATDLGDVLSRTGLAENVALQLGNFGALPLLLDAQPLVAIVPSQYGDLLQETGQARLLPVDIAAQNASIKLVWHQRAESDPAFAWLQQIAIDTLGQAE</sequence>
<dbReference type="GO" id="GO:0003700">
    <property type="term" value="F:DNA-binding transcription factor activity"/>
    <property type="evidence" value="ECO:0007669"/>
    <property type="project" value="InterPro"/>
</dbReference>
<dbReference type="Proteomes" id="UP000479043">
    <property type="component" value="Unassembled WGS sequence"/>
</dbReference>